<dbReference type="EMBL" id="QXGF01000348">
    <property type="protein sequence ID" value="KAE8941672.1"/>
    <property type="molecule type" value="Genomic_DNA"/>
</dbReference>
<accession>A0A6A3F8N6</accession>
<gene>
    <name evidence="1" type="ORF">PF009_g8549</name>
</gene>
<organism evidence="1 2">
    <name type="scientific">Phytophthora fragariae</name>
    <dbReference type="NCBI Taxonomy" id="53985"/>
    <lineage>
        <taxon>Eukaryota</taxon>
        <taxon>Sar</taxon>
        <taxon>Stramenopiles</taxon>
        <taxon>Oomycota</taxon>
        <taxon>Peronosporomycetes</taxon>
        <taxon>Peronosporales</taxon>
        <taxon>Peronosporaceae</taxon>
        <taxon>Phytophthora</taxon>
    </lineage>
</organism>
<comment type="caution">
    <text evidence="1">The sequence shown here is derived from an EMBL/GenBank/DDBJ whole genome shotgun (WGS) entry which is preliminary data.</text>
</comment>
<evidence type="ECO:0000313" key="2">
    <source>
        <dbReference type="Proteomes" id="UP000429523"/>
    </source>
</evidence>
<dbReference type="Proteomes" id="UP000429523">
    <property type="component" value="Unassembled WGS sequence"/>
</dbReference>
<dbReference type="AlphaFoldDB" id="A0A6A3F8N6"/>
<name>A0A6A3F8N6_9STRA</name>
<reference evidence="1 2" key="1">
    <citation type="submission" date="2018-08" db="EMBL/GenBank/DDBJ databases">
        <title>Genomic investigation of the strawberry pathogen Phytophthora fragariae indicates pathogenicity is determined by transcriptional variation in three key races.</title>
        <authorList>
            <person name="Adams T.M."/>
            <person name="Armitage A.D."/>
            <person name="Sobczyk M.K."/>
            <person name="Bates H.J."/>
            <person name="Dunwell J.M."/>
            <person name="Nellist C.F."/>
            <person name="Harrison R.J."/>
        </authorList>
    </citation>
    <scope>NUCLEOTIDE SEQUENCE [LARGE SCALE GENOMIC DNA]</scope>
    <source>
        <strain evidence="1 2">NOV-9</strain>
    </source>
</reference>
<proteinExistence type="predicted"/>
<sequence length="207" mass="22053">MEEAAHAGGGALLLTKDALHVVKAHALLEDAVLVDMNDALLVGMKGGVSGALAARRGRAVGRLLLKEEALLEDMKDVLFAEESVLVEMEEAGHVLLAEDAVLVEHVLFKEETVLVEMGEVEHVLLEQEAVLVEMGEVEHVLLEQEAVLVETKDVMLEEDVLFREERKDVLLVGMKGAVLVGMKDALLVVKGGVSVGGHEGRAAGGKG</sequence>
<evidence type="ECO:0000313" key="1">
    <source>
        <dbReference type="EMBL" id="KAE8941672.1"/>
    </source>
</evidence>
<protein>
    <submittedName>
        <fullName evidence="1">Uncharacterized protein</fullName>
    </submittedName>
</protein>